<feature type="domain" description="CBS" evidence="3">
    <location>
        <begin position="71"/>
        <end position="126"/>
    </location>
</feature>
<dbReference type="Proteomes" id="UP001595690">
    <property type="component" value="Unassembled WGS sequence"/>
</dbReference>
<dbReference type="PANTHER" id="PTHR43080:SF2">
    <property type="entry name" value="CBS DOMAIN-CONTAINING PROTEIN"/>
    <property type="match status" value="1"/>
</dbReference>
<dbReference type="Gene3D" id="3.10.580.10">
    <property type="entry name" value="CBS-domain"/>
    <property type="match status" value="1"/>
</dbReference>
<gene>
    <name evidence="4" type="ORF">ACFOWZ_04880</name>
</gene>
<reference evidence="5" key="1">
    <citation type="journal article" date="2019" name="Int. J. Syst. Evol. Microbiol.">
        <title>The Global Catalogue of Microorganisms (GCM) 10K type strain sequencing project: providing services to taxonomists for standard genome sequencing and annotation.</title>
        <authorList>
            <consortium name="The Broad Institute Genomics Platform"/>
            <consortium name="The Broad Institute Genome Sequencing Center for Infectious Disease"/>
            <person name="Wu L."/>
            <person name="Ma J."/>
        </authorList>
    </citation>
    <scope>NUCLEOTIDE SEQUENCE [LARGE SCALE GENOMIC DNA]</scope>
    <source>
        <strain evidence="5">CGMCC 4.7405</strain>
    </source>
</reference>
<dbReference type="EMBL" id="JBHRZI010000007">
    <property type="protein sequence ID" value="MFC3890798.1"/>
    <property type="molecule type" value="Genomic_DNA"/>
</dbReference>
<accession>A0ABV8BKS0</accession>
<dbReference type="Pfam" id="PF00571">
    <property type="entry name" value="CBS"/>
    <property type="match status" value="2"/>
</dbReference>
<evidence type="ECO:0000256" key="1">
    <source>
        <dbReference type="ARBA" id="ARBA00023122"/>
    </source>
</evidence>
<evidence type="ECO:0000313" key="5">
    <source>
        <dbReference type="Proteomes" id="UP001595690"/>
    </source>
</evidence>
<dbReference type="InterPro" id="IPR051257">
    <property type="entry name" value="Diverse_CBS-Domain"/>
</dbReference>
<dbReference type="PROSITE" id="PS51371">
    <property type="entry name" value="CBS"/>
    <property type="match status" value="2"/>
</dbReference>
<keyword evidence="5" id="KW-1185">Reference proteome</keyword>
<keyword evidence="1 2" id="KW-0129">CBS domain</keyword>
<dbReference type="SUPFAM" id="SSF54631">
    <property type="entry name" value="CBS-domain pair"/>
    <property type="match status" value="1"/>
</dbReference>
<evidence type="ECO:0000256" key="2">
    <source>
        <dbReference type="PROSITE-ProRule" id="PRU00703"/>
    </source>
</evidence>
<feature type="domain" description="CBS" evidence="3">
    <location>
        <begin position="7"/>
        <end position="66"/>
    </location>
</feature>
<dbReference type="InterPro" id="IPR000644">
    <property type="entry name" value="CBS_dom"/>
</dbReference>
<evidence type="ECO:0000259" key="3">
    <source>
        <dbReference type="PROSITE" id="PS51371"/>
    </source>
</evidence>
<comment type="caution">
    <text evidence="4">The sequence shown here is derived from an EMBL/GenBank/DDBJ whole genome shotgun (WGS) entry which is preliminary data.</text>
</comment>
<dbReference type="PANTHER" id="PTHR43080">
    <property type="entry name" value="CBS DOMAIN-CONTAINING PROTEIN CBSX3, MITOCHONDRIAL"/>
    <property type="match status" value="1"/>
</dbReference>
<organism evidence="4 5">
    <name type="scientific">Lentzea rhizosphaerae</name>
    <dbReference type="NCBI Taxonomy" id="2041025"/>
    <lineage>
        <taxon>Bacteria</taxon>
        <taxon>Bacillati</taxon>
        <taxon>Actinomycetota</taxon>
        <taxon>Actinomycetes</taxon>
        <taxon>Pseudonocardiales</taxon>
        <taxon>Pseudonocardiaceae</taxon>
        <taxon>Lentzea</taxon>
    </lineage>
</organism>
<protein>
    <submittedName>
        <fullName evidence="4">HPP family protein</fullName>
    </submittedName>
</protein>
<sequence>MRASDIMTSPAITVTPDVPVRGAAALLVSHGFTALPVVDDDKRLVGIVTEADLLRNGYVDEASGKTVGEVMTSPAVAMDAGAQGAVIARVFVDDRIRCVPIVDGSQVVGVVTRRDLVRVLARTDTTVSAEAQRMLDLYSGGSRKWTVVVQDGEAVVGGEAADDETERVISALAGSVPGVLRVRVLTEGKR</sequence>
<dbReference type="RefSeq" id="WP_382369335.1">
    <property type="nucleotide sequence ID" value="NZ_JBHRZI010000007.1"/>
</dbReference>
<dbReference type="InterPro" id="IPR046342">
    <property type="entry name" value="CBS_dom_sf"/>
</dbReference>
<name>A0ABV8BKS0_9PSEU</name>
<dbReference type="SMART" id="SM00116">
    <property type="entry name" value="CBS"/>
    <property type="match status" value="2"/>
</dbReference>
<evidence type="ECO:0000313" key="4">
    <source>
        <dbReference type="EMBL" id="MFC3890798.1"/>
    </source>
</evidence>
<proteinExistence type="predicted"/>